<dbReference type="Proteomes" id="UP000092876">
    <property type="component" value="Unassembled WGS sequence"/>
</dbReference>
<dbReference type="EMBL" id="FLQP01000061">
    <property type="protein sequence ID" value="SBS67294.1"/>
    <property type="molecule type" value="Genomic_DNA"/>
</dbReference>
<dbReference type="GO" id="GO:0005829">
    <property type="term" value="C:cytosol"/>
    <property type="evidence" value="ECO:0007669"/>
    <property type="project" value="TreeGrafter"/>
</dbReference>
<dbReference type="InterPro" id="IPR007416">
    <property type="entry name" value="YggL_50S_bp"/>
</dbReference>
<reference evidence="2" key="1">
    <citation type="submission" date="2016-06" db="EMBL/GenBank/DDBJ databases">
        <authorList>
            <person name="Rodrigo-Torres Lidia"/>
            <person name="Arahal R.David."/>
        </authorList>
    </citation>
    <scope>NUCLEOTIDE SEQUENCE [LARGE SCALE GENOMIC DNA]</scope>
    <source>
        <strain evidence="2">CECT 7223</strain>
    </source>
</reference>
<evidence type="ECO:0000313" key="2">
    <source>
        <dbReference type="Proteomes" id="UP000092876"/>
    </source>
</evidence>
<dbReference type="Pfam" id="PF04320">
    <property type="entry name" value="YggL_50S_bp"/>
    <property type="match status" value="1"/>
</dbReference>
<accession>A0A1C3J0T9</accession>
<organism evidence="1 2">
    <name type="scientific">Vibrio atlanticus</name>
    <dbReference type="NCBI Taxonomy" id="693153"/>
    <lineage>
        <taxon>Bacteria</taxon>
        <taxon>Pseudomonadati</taxon>
        <taxon>Pseudomonadota</taxon>
        <taxon>Gammaproteobacteria</taxon>
        <taxon>Vibrionales</taxon>
        <taxon>Vibrionaceae</taxon>
        <taxon>Vibrio</taxon>
    </lineage>
</organism>
<dbReference type="AlphaFoldDB" id="A0A1C3J0T9"/>
<gene>
    <name evidence="1" type="ORF">VAT7223_03621</name>
</gene>
<sequence>MLYQTKRETVMKLDKIENKNRRLRKKLYLGEFAILGFEVSCTTSIADFDQYDVFIDEFIDFIDSIGLCFGGGGLELFEGFLCSIERYRSVTEAEQLQVAQWLEARAEVSKVEVSELVDANYAF</sequence>
<protein>
    <recommendedName>
        <fullName evidence="3">DUF469 family protein</fullName>
    </recommendedName>
</protein>
<evidence type="ECO:0000313" key="1">
    <source>
        <dbReference type="EMBL" id="SBS67294.1"/>
    </source>
</evidence>
<proteinExistence type="predicted"/>
<dbReference type="PANTHER" id="PTHR38778:SF1">
    <property type="entry name" value="CYTOPLASMIC PROTEIN"/>
    <property type="match status" value="1"/>
</dbReference>
<dbReference type="PANTHER" id="PTHR38778">
    <property type="entry name" value="CYTOPLASMIC PROTEIN-RELATED"/>
    <property type="match status" value="1"/>
</dbReference>
<evidence type="ECO:0008006" key="3">
    <source>
        <dbReference type="Google" id="ProtNLM"/>
    </source>
</evidence>
<name>A0A1C3J0T9_9VIBR</name>